<name>A0A3P8CK53_9TREM</name>
<dbReference type="EMBL" id="UZAL01027464">
    <property type="protein sequence ID" value="VDP32811.1"/>
    <property type="molecule type" value="Genomic_DNA"/>
</dbReference>
<proteinExistence type="predicted"/>
<evidence type="ECO:0000313" key="1">
    <source>
        <dbReference type="EMBL" id="VDP32811.1"/>
    </source>
</evidence>
<dbReference type="AlphaFoldDB" id="A0A3P8CK53"/>
<reference evidence="1 2" key="1">
    <citation type="submission" date="2018-11" db="EMBL/GenBank/DDBJ databases">
        <authorList>
            <consortium name="Pathogen Informatics"/>
        </authorList>
    </citation>
    <scope>NUCLEOTIDE SEQUENCE [LARGE SCALE GENOMIC DNA]</scope>
    <source>
        <strain>Denwood</strain>
        <strain evidence="2">Zambia</strain>
    </source>
</reference>
<dbReference type="Proteomes" id="UP000269396">
    <property type="component" value="Unassembled WGS sequence"/>
</dbReference>
<keyword evidence="2" id="KW-1185">Reference proteome</keyword>
<accession>A0A3P8CK53</accession>
<gene>
    <name evidence="1" type="ORF">SMTD_LOCUS6220</name>
</gene>
<evidence type="ECO:0000313" key="2">
    <source>
        <dbReference type="Proteomes" id="UP000269396"/>
    </source>
</evidence>
<organism evidence="1 2">
    <name type="scientific">Schistosoma mattheei</name>
    <dbReference type="NCBI Taxonomy" id="31246"/>
    <lineage>
        <taxon>Eukaryota</taxon>
        <taxon>Metazoa</taxon>
        <taxon>Spiralia</taxon>
        <taxon>Lophotrochozoa</taxon>
        <taxon>Platyhelminthes</taxon>
        <taxon>Trematoda</taxon>
        <taxon>Digenea</taxon>
        <taxon>Strigeidida</taxon>
        <taxon>Schistosomatoidea</taxon>
        <taxon>Schistosomatidae</taxon>
        <taxon>Schistosoma</taxon>
    </lineage>
</organism>
<sequence>MPMVHQLVVIIAPHFHQTLKPLELYHSVSNRLCILPSTLDLMWSAKLAQRNSVVQMKLGYVNFQVYNEYLVYLD</sequence>
<protein>
    <submittedName>
        <fullName evidence="1">Uncharacterized protein</fullName>
    </submittedName>
</protein>